<name>A0A2Z6S4M5_9GLOM</name>
<evidence type="ECO:0000313" key="1">
    <source>
        <dbReference type="EMBL" id="GBC10186.1"/>
    </source>
</evidence>
<dbReference type="Proteomes" id="UP000247702">
    <property type="component" value="Unassembled WGS sequence"/>
</dbReference>
<gene>
    <name evidence="1" type="ORF">RclHR1_09400008</name>
</gene>
<keyword evidence="2" id="KW-1185">Reference proteome</keyword>
<organism evidence="1 2">
    <name type="scientific">Rhizophagus clarus</name>
    <dbReference type="NCBI Taxonomy" id="94130"/>
    <lineage>
        <taxon>Eukaryota</taxon>
        <taxon>Fungi</taxon>
        <taxon>Fungi incertae sedis</taxon>
        <taxon>Mucoromycota</taxon>
        <taxon>Glomeromycotina</taxon>
        <taxon>Glomeromycetes</taxon>
        <taxon>Glomerales</taxon>
        <taxon>Glomeraceae</taxon>
        <taxon>Rhizophagus</taxon>
    </lineage>
</organism>
<accession>A0A2Z6S4M5</accession>
<dbReference type="EMBL" id="BEXD01004360">
    <property type="protein sequence ID" value="GBC10186.1"/>
    <property type="molecule type" value="Genomic_DNA"/>
</dbReference>
<evidence type="ECO:0008006" key="3">
    <source>
        <dbReference type="Google" id="ProtNLM"/>
    </source>
</evidence>
<reference evidence="1 2" key="1">
    <citation type="submission" date="2017-11" db="EMBL/GenBank/DDBJ databases">
        <title>The genome of Rhizophagus clarus HR1 reveals common genetic basis of auxotrophy among arbuscular mycorrhizal fungi.</title>
        <authorList>
            <person name="Kobayashi Y."/>
        </authorList>
    </citation>
    <scope>NUCLEOTIDE SEQUENCE [LARGE SCALE GENOMIC DNA]</scope>
    <source>
        <strain evidence="1 2">HR1</strain>
    </source>
</reference>
<protein>
    <recommendedName>
        <fullName evidence="3">Serine-threonine/tyrosine-protein kinase catalytic domain-containing protein</fullName>
    </recommendedName>
</protein>
<evidence type="ECO:0000313" key="2">
    <source>
        <dbReference type="Proteomes" id="UP000247702"/>
    </source>
</evidence>
<dbReference type="AlphaFoldDB" id="A0A2Z6S4M5"/>
<proteinExistence type="predicted"/>
<comment type="caution">
    <text evidence="1">The sequence shown here is derived from an EMBL/GenBank/DDBJ whole genome shotgun (WGS) entry which is preliminary data.</text>
</comment>
<sequence length="93" mass="10909">MFMWEFTSGVPPFNDRVHDLQLVKPSALEVKDIIKNWIFLSKYIKVEDTNEELKSNIMEFINAPIGRDNLETESHPQACYTSRLHSNFTSEFE</sequence>